<dbReference type="PROSITE" id="PS00430">
    <property type="entry name" value="TONB_DEPENDENT_REC_1"/>
    <property type="match status" value="1"/>
</dbReference>
<dbReference type="InterPro" id="IPR010916">
    <property type="entry name" value="TonB_box_CS"/>
</dbReference>
<gene>
    <name evidence="1" type="ORF">DF222_08500</name>
</gene>
<dbReference type="RefSeq" id="WP_108430723.1">
    <property type="nucleotide sequence ID" value="NZ_CP026947.1"/>
</dbReference>
<dbReference type="AlphaFoldDB" id="A0A2U1T5D0"/>
<evidence type="ECO:0000313" key="1">
    <source>
        <dbReference type="EMBL" id="PWC01210.1"/>
    </source>
</evidence>
<protein>
    <recommendedName>
        <fullName evidence="3">TadE-like protein</fullName>
    </recommendedName>
</protein>
<evidence type="ECO:0000313" key="2">
    <source>
        <dbReference type="Proteomes" id="UP000244989"/>
    </source>
</evidence>
<reference evidence="2" key="1">
    <citation type="submission" date="2018-04" db="EMBL/GenBank/DDBJ databases">
        <authorList>
            <person name="Liu S."/>
            <person name="Wang Z."/>
            <person name="Li J."/>
        </authorList>
    </citation>
    <scope>NUCLEOTIDE SEQUENCE [LARGE SCALE GENOMIC DNA]</scope>
    <source>
        <strain evidence="2">2189</strain>
    </source>
</reference>
<keyword evidence="2" id="KW-1185">Reference proteome</keyword>
<evidence type="ECO:0008006" key="3">
    <source>
        <dbReference type="Google" id="ProtNLM"/>
    </source>
</evidence>
<dbReference type="KEGG" id="cyz:C3B44_01030"/>
<sequence>MRIDDRGSVSIEAALALSSLVIVAAAIIGALATMGAHLAAIHAASAGARAYAIGTDYAPARGHIEVTTGTDTVTVTATVPAVFGDMTATAVAPLEGH</sequence>
<comment type="caution">
    <text evidence="1">The sequence shown here is derived from an EMBL/GenBank/DDBJ whole genome shotgun (WGS) entry which is preliminary data.</text>
</comment>
<dbReference type="EMBL" id="QEEZ01000016">
    <property type="protein sequence ID" value="PWC01210.1"/>
    <property type="molecule type" value="Genomic_DNA"/>
</dbReference>
<dbReference type="Proteomes" id="UP000244989">
    <property type="component" value="Unassembled WGS sequence"/>
</dbReference>
<organism evidence="1 2">
    <name type="scientific">Corynebacterium yudongzhengii</name>
    <dbReference type="NCBI Taxonomy" id="2080740"/>
    <lineage>
        <taxon>Bacteria</taxon>
        <taxon>Bacillati</taxon>
        <taxon>Actinomycetota</taxon>
        <taxon>Actinomycetes</taxon>
        <taxon>Mycobacteriales</taxon>
        <taxon>Corynebacteriaceae</taxon>
        <taxon>Corynebacterium</taxon>
    </lineage>
</organism>
<name>A0A2U1T5D0_9CORY</name>
<accession>A0A2U1T5D0</accession>
<proteinExistence type="predicted"/>